<dbReference type="EnsemblPlants" id="LPERR12G07440.1">
    <property type="protein sequence ID" value="LPERR12G07440.1"/>
    <property type="gene ID" value="LPERR12G07440"/>
</dbReference>
<dbReference type="AlphaFoldDB" id="A0A0D9XYH3"/>
<dbReference type="Gramene" id="LPERR12G07440.1">
    <property type="protein sequence ID" value="LPERR12G07440.1"/>
    <property type="gene ID" value="LPERR12G07440"/>
</dbReference>
<evidence type="ECO:0008006" key="5">
    <source>
        <dbReference type="Google" id="ProtNLM"/>
    </source>
</evidence>
<evidence type="ECO:0000313" key="3">
    <source>
        <dbReference type="EnsemblPlants" id="LPERR12G07440.1"/>
    </source>
</evidence>
<feature type="coiled-coil region" evidence="1">
    <location>
        <begin position="230"/>
        <end position="260"/>
    </location>
</feature>
<feature type="compositionally biased region" description="Polar residues" evidence="2">
    <location>
        <begin position="75"/>
        <end position="84"/>
    </location>
</feature>
<protein>
    <recommendedName>
        <fullName evidence="5">Retrotransposon gag domain-containing protein</fullName>
    </recommendedName>
</protein>
<evidence type="ECO:0000313" key="4">
    <source>
        <dbReference type="Proteomes" id="UP000032180"/>
    </source>
</evidence>
<proteinExistence type="predicted"/>
<evidence type="ECO:0000256" key="2">
    <source>
        <dbReference type="SAM" id="MobiDB-lite"/>
    </source>
</evidence>
<keyword evidence="4" id="KW-1185">Reference proteome</keyword>
<sequence length="263" mass="30489">MQLANIHGTPGIQHSEPRKEDNLITSMRKNLHESTDLENRERREAYQQRREQDKHQQPSAPSEGHQSPLHKKIWQQKQKAPQPALTPNQELAQLLQGVEEPFHVYLRRFNAIMEDKPAVTNNQAMDAFFKGCRYLEFKEDWYKKPPASLEAMLFRANLYAYRYQWSGMRDPSDNDLDSENSVPYGEGEECQVAFLNESIQFDDHEQSSSGSFSPLQEIFMAEVTEVSLTVEQLAQRAADIKRQAHEIEQAQRQLEEARAEDEG</sequence>
<keyword evidence="1" id="KW-0175">Coiled coil</keyword>
<evidence type="ECO:0000256" key="1">
    <source>
        <dbReference type="SAM" id="Coils"/>
    </source>
</evidence>
<reference evidence="4" key="2">
    <citation type="submission" date="2013-12" db="EMBL/GenBank/DDBJ databases">
        <authorList>
            <person name="Yu Y."/>
            <person name="Lee S."/>
            <person name="de Baynast K."/>
            <person name="Wissotski M."/>
            <person name="Liu L."/>
            <person name="Talag J."/>
            <person name="Goicoechea J."/>
            <person name="Angelova A."/>
            <person name="Jetty R."/>
            <person name="Kudrna D."/>
            <person name="Golser W."/>
            <person name="Rivera L."/>
            <person name="Zhang J."/>
            <person name="Wing R."/>
        </authorList>
    </citation>
    <scope>NUCLEOTIDE SEQUENCE</scope>
</reference>
<name>A0A0D9XYH3_9ORYZ</name>
<dbReference type="Proteomes" id="UP000032180">
    <property type="component" value="Chromosome 12"/>
</dbReference>
<feature type="compositionally biased region" description="Basic and acidic residues" evidence="2">
    <location>
        <begin position="30"/>
        <end position="56"/>
    </location>
</feature>
<feature type="region of interest" description="Disordered" evidence="2">
    <location>
        <begin position="1"/>
        <end position="84"/>
    </location>
</feature>
<dbReference type="HOGENOM" id="CLU_1059082_0_0_1"/>
<organism evidence="3 4">
    <name type="scientific">Leersia perrieri</name>
    <dbReference type="NCBI Taxonomy" id="77586"/>
    <lineage>
        <taxon>Eukaryota</taxon>
        <taxon>Viridiplantae</taxon>
        <taxon>Streptophyta</taxon>
        <taxon>Embryophyta</taxon>
        <taxon>Tracheophyta</taxon>
        <taxon>Spermatophyta</taxon>
        <taxon>Magnoliopsida</taxon>
        <taxon>Liliopsida</taxon>
        <taxon>Poales</taxon>
        <taxon>Poaceae</taxon>
        <taxon>BOP clade</taxon>
        <taxon>Oryzoideae</taxon>
        <taxon>Oryzeae</taxon>
        <taxon>Oryzinae</taxon>
        <taxon>Leersia</taxon>
    </lineage>
</organism>
<reference evidence="3" key="3">
    <citation type="submission" date="2015-04" db="UniProtKB">
        <authorList>
            <consortium name="EnsemblPlants"/>
        </authorList>
    </citation>
    <scope>IDENTIFICATION</scope>
</reference>
<reference evidence="3 4" key="1">
    <citation type="submission" date="2012-08" db="EMBL/GenBank/DDBJ databases">
        <title>Oryza genome evolution.</title>
        <authorList>
            <person name="Wing R.A."/>
        </authorList>
    </citation>
    <scope>NUCLEOTIDE SEQUENCE</scope>
</reference>
<accession>A0A0D9XYH3</accession>